<protein>
    <submittedName>
        <fullName evidence="7">Protein kinase</fullName>
    </submittedName>
</protein>
<evidence type="ECO:0000256" key="2">
    <source>
        <dbReference type="ARBA" id="ARBA00022741"/>
    </source>
</evidence>
<dbReference type="InterPro" id="IPR011009">
    <property type="entry name" value="Kinase-like_dom_sf"/>
</dbReference>
<name>A0ABZ2LL28_9BACT</name>
<evidence type="ECO:0000313" key="7">
    <source>
        <dbReference type="EMBL" id="WXB11648.1"/>
    </source>
</evidence>
<keyword evidence="2" id="KW-0547">Nucleotide-binding</keyword>
<dbReference type="SUPFAM" id="SSF56112">
    <property type="entry name" value="Protein kinase-like (PK-like)"/>
    <property type="match status" value="1"/>
</dbReference>
<keyword evidence="4" id="KW-0067">ATP-binding</keyword>
<dbReference type="PANTHER" id="PTHR43289:SF6">
    <property type="entry name" value="SERINE_THREONINE-PROTEIN KINASE NEKL-3"/>
    <property type="match status" value="1"/>
</dbReference>
<feature type="compositionally biased region" description="Low complexity" evidence="5">
    <location>
        <begin position="346"/>
        <end position="360"/>
    </location>
</feature>
<dbReference type="GO" id="GO:0016301">
    <property type="term" value="F:kinase activity"/>
    <property type="evidence" value="ECO:0007669"/>
    <property type="project" value="UniProtKB-KW"/>
</dbReference>
<feature type="region of interest" description="Disordered" evidence="5">
    <location>
        <begin position="437"/>
        <end position="514"/>
    </location>
</feature>
<evidence type="ECO:0000256" key="1">
    <source>
        <dbReference type="ARBA" id="ARBA00022679"/>
    </source>
</evidence>
<keyword evidence="8" id="KW-1185">Reference proteome</keyword>
<evidence type="ECO:0000313" key="8">
    <source>
        <dbReference type="Proteomes" id="UP001370348"/>
    </source>
</evidence>
<sequence>MATVYLGRMTGAAGFERTVAIKRLHPHLAAADPTLISSFVDEARLAARIHHPNVVQTLDVFAKGRENFLVMEYVHGESMGGLVRACRRRGEAIPVSMGLSILFGILNGLHAAHEARDESGQPLDIVHRDISPQNILVGADGVARVLDFGVAKAARRLHETTQRGRLKGKIPYMAPEQIFGSATRQSDVYAAGVVLWEMLTGERLFKNSNEMLLFQAVLSANVPPPSAKNPNVPPEVDRIVQRAISRDMKQRYATAHEMAAAIDGCIDVASSMKVAQWVEATVGPVLLERRALVAEVERFHGAPPEKAEPAPASVDTTVRMTSADIEARMEPEGPERATVPMPTLSRTAAPPAAAPAAPATPEERATIPIPPPPATMPMPTLSRGVVPPAVSPVQAVPGPSPARLRGRALGFIAGALALVVLSMVAIEHRLANQLIQEPPRPPIETDAPAPPASSSELVSTTGPPTAEPSPSPSSTPSLTLSIADGDEPAGAERGEPPDANVAPPDASVAPKSAPRSAVPALSIADQARGVMLKDSAKARHLLEPRVRSGRGTNEEIFLLKTICRDQGDLPCVQHCKLLLGE</sequence>
<proteinExistence type="predicted"/>
<evidence type="ECO:0000256" key="3">
    <source>
        <dbReference type="ARBA" id="ARBA00022777"/>
    </source>
</evidence>
<keyword evidence="1" id="KW-0808">Transferase</keyword>
<dbReference type="PROSITE" id="PS50011">
    <property type="entry name" value="PROTEIN_KINASE_DOM"/>
    <property type="match status" value="1"/>
</dbReference>
<dbReference type="CDD" id="cd14014">
    <property type="entry name" value="STKc_PknB_like"/>
    <property type="match status" value="1"/>
</dbReference>
<dbReference type="EMBL" id="CP089984">
    <property type="protein sequence ID" value="WXB11648.1"/>
    <property type="molecule type" value="Genomic_DNA"/>
</dbReference>
<dbReference type="Pfam" id="PF00069">
    <property type="entry name" value="Pkinase"/>
    <property type="match status" value="1"/>
</dbReference>
<dbReference type="Gene3D" id="3.30.200.20">
    <property type="entry name" value="Phosphorylase Kinase, domain 1"/>
    <property type="match status" value="1"/>
</dbReference>
<keyword evidence="3 7" id="KW-0418">Kinase</keyword>
<dbReference type="PROSITE" id="PS00109">
    <property type="entry name" value="PROTEIN_KINASE_TYR"/>
    <property type="match status" value="1"/>
</dbReference>
<reference evidence="7 8" key="1">
    <citation type="submission" date="2021-12" db="EMBL/GenBank/DDBJ databases">
        <title>Discovery of the Pendulisporaceae a myxobacterial family with distinct sporulation behavior and unique specialized metabolism.</title>
        <authorList>
            <person name="Garcia R."/>
            <person name="Popoff A."/>
            <person name="Bader C.D."/>
            <person name="Loehr J."/>
            <person name="Walesch S."/>
            <person name="Walt C."/>
            <person name="Boldt J."/>
            <person name="Bunk B."/>
            <person name="Haeckl F.J.F.P.J."/>
            <person name="Gunesch A.P."/>
            <person name="Birkelbach J."/>
            <person name="Nuebel U."/>
            <person name="Pietschmann T."/>
            <person name="Bach T."/>
            <person name="Mueller R."/>
        </authorList>
    </citation>
    <scope>NUCLEOTIDE SEQUENCE [LARGE SCALE GENOMIC DNA]</scope>
    <source>
        <strain evidence="7 8">MSr11954</strain>
    </source>
</reference>
<evidence type="ECO:0000259" key="6">
    <source>
        <dbReference type="PROSITE" id="PS50011"/>
    </source>
</evidence>
<dbReference type="Gene3D" id="1.10.510.10">
    <property type="entry name" value="Transferase(Phosphotransferase) domain 1"/>
    <property type="match status" value="1"/>
</dbReference>
<feature type="domain" description="Protein kinase" evidence="6">
    <location>
        <begin position="1"/>
        <end position="266"/>
    </location>
</feature>
<gene>
    <name evidence="7" type="ORF">LZC94_27765</name>
</gene>
<feature type="region of interest" description="Disordered" evidence="5">
    <location>
        <begin position="328"/>
        <end position="364"/>
    </location>
</feature>
<accession>A0ABZ2LL28</accession>
<evidence type="ECO:0000256" key="4">
    <source>
        <dbReference type="ARBA" id="ARBA00022840"/>
    </source>
</evidence>
<organism evidence="7 8">
    <name type="scientific">Pendulispora albinea</name>
    <dbReference type="NCBI Taxonomy" id="2741071"/>
    <lineage>
        <taxon>Bacteria</taxon>
        <taxon>Pseudomonadati</taxon>
        <taxon>Myxococcota</taxon>
        <taxon>Myxococcia</taxon>
        <taxon>Myxococcales</taxon>
        <taxon>Sorangiineae</taxon>
        <taxon>Pendulisporaceae</taxon>
        <taxon>Pendulispora</taxon>
    </lineage>
</organism>
<dbReference type="PANTHER" id="PTHR43289">
    <property type="entry name" value="MITOGEN-ACTIVATED PROTEIN KINASE KINASE KINASE 20-RELATED"/>
    <property type="match status" value="1"/>
</dbReference>
<dbReference type="InterPro" id="IPR000719">
    <property type="entry name" value="Prot_kinase_dom"/>
</dbReference>
<evidence type="ECO:0000256" key="5">
    <source>
        <dbReference type="SAM" id="MobiDB-lite"/>
    </source>
</evidence>
<dbReference type="Proteomes" id="UP001370348">
    <property type="component" value="Chromosome"/>
</dbReference>
<dbReference type="InterPro" id="IPR008266">
    <property type="entry name" value="Tyr_kinase_AS"/>
</dbReference>